<dbReference type="PANTHER" id="PTHR30330">
    <property type="entry name" value="AGSS FAMILY TRANSPORTER, SODIUM-ALANINE"/>
    <property type="match status" value="1"/>
</dbReference>
<comment type="subcellular location">
    <subcellularLocation>
        <location evidence="9">Cell inner membrane</location>
        <topology evidence="9">Multi-pass membrane protein</topology>
    </subcellularLocation>
    <subcellularLocation>
        <location evidence="1">Cell membrane</location>
        <topology evidence="1">Multi-pass membrane protein</topology>
    </subcellularLocation>
</comment>
<dbReference type="FunFam" id="1.20.1740.10:FF:000004">
    <property type="entry name" value="Sodium:alanine symporter family protein"/>
    <property type="match status" value="1"/>
</dbReference>
<comment type="caution">
    <text evidence="9">Lacks conserved residue(s) required for the propagation of feature annotation.</text>
</comment>
<evidence type="ECO:0000313" key="11">
    <source>
        <dbReference type="Proteomes" id="UP000183569"/>
    </source>
</evidence>
<dbReference type="GO" id="GO:0005283">
    <property type="term" value="F:amino acid:sodium symporter activity"/>
    <property type="evidence" value="ECO:0007669"/>
    <property type="project" value="InterPro"/>
</dbReference>
<gene>
    <name evidence="10" type="ORF">SAMN02927897_02061</name>
</gene>
<dbReference type="EMBL" id="FMUI01000005">
    <property type="protein sequence ID" value="SCX49085.1"/>
    <property type="molecule type" value="Genomic_DNA"/>
</dbReference>
<keyword evidence="7 9" id="KW-1133">Transmembrane helix</keyword>
<dbReference type="Gene3D" id="1.20.1740.10">
    <property type="entry name" value="Amino acid/polyamine transporter I"/>
    <property type="match status" value="1"/>
</dbReference>
<evidence type="ECO:0000256" key="1">
    <source>
        <dbReference type="ARBA" id="ARBA00004651"/>
    </source>
</evidence>
<dbReference type="InterPro" id="IPR001463">
    <property type="entry name" value="Na/Ala_symport"/>
</dbReference>
<keyword evidence="8 9" id="KW-0472">Membrane</keyword>
<keyword evidence="4" id="KW-1003">Cell membrane</keyword>
<protein>
    <submittedName>
        <fullName evidence="10">Alanine or glycine:cation symporter, AGCS family</fullName>
    </submittedName>
</protein>
<evidence type="ECO:0000256" key="9">
    <source>
        <dbReference type="RuleBase" id="RU363064"/>
    </source>
</evidence>
<dbReference type="PRINTS" id="PR00175">
    <property type="entry name" value="NAALASMPORT"/>
</dbReference>
<evidence type="ECO:0000256" key="6">
    <source>
        <dbReference type="ARBA" id="ARBA00022847"/>
    </source>
</evidence>
<keyword evidence="3 9" id="KW-0813">Transport</keyword>
<dbReference type="NCBIfam" id="TIGR00835">
    <property type="entry name" value="agcS"/>
    <property type="match status" value="1"/>
</dbReference>
<keyword evidence="6 9" id="KW-0769">Symport</keyword>
<feature type="transmembrane region" description="Helical" evidence="9">
    <location>
        <begin position="347"/>
        <end position="366"/>
    </location>
</feature>
<dbReference type="PANTHER" id="PTHR30330:SF1">
    <property type="entry name" value="AMINO-ACID CARRIER PROTEIN ALST"/>
    <property type="match status" value="1"/>
</dbReference>
<comment type="caution">
    <text evidence="10">The sequence shown here is derived from an EMBL/GenBank/DDBJ whole genome shotgun (WGS) entry which is preliminary data.</text>
</comment>
<accession>A0A1G4Y6N6</accession>
<evidence type="ECO:0000256" key="5">
    <source>
        <dbReference type="ARBA" id="ARBA00022692"/>
    </source>
</evidence>
<name>A0A1G4Y6N6_9ENTR</name>
<feature type="transmembrane region" description="Helical" evidence="9">
    <location>
        <begin position="172"/>
        <end position="194"/>
    </location>
</feature>
<proteinExistence type="inferred from homology"/>
<evidence type="ECO:0000256" key="3">
    <source>
        <dbReference type="ARBA" id="ARBA00022448"/>
    </source>
</evidence>
<keyword evidence="9" id="KW-0997">Cell inner membrane</keyword>
<evidence type="ECO:0000256" key="2">
    <source>
        <dbReference type="ARBA" id="ARBA00009261"/>
    </source>
</evidence>
<comment type="similarity">
    <text evidence="2 9">Belongs to the alanine or glycine:cation symporter (AGCS) (TC 2.A.25) family.</text>
</comment>
<feature type="transmembrane region" description="Helical" evidence="9">
    <location>
        <begin position="206"/>
        <end position="227"/>
    </location>
</feature>
<evidence type="ECO:0000313" key="10">
    <source>
        <dbReference type="EMBL" id="SCX49085.1"/>
    </source>
</evidence>
<dbReference type="AlphaFoldDB" id="A0A1G4Y6N6"/>
<feature type="transmembrane region" description="Helical" evidence="9">
    <location>
        <begin position="137"/>
        <end position="157"/>
    </location>
</feature>
<sequence length="476" mass="51855">MPEFFSFISEILWGSLMVYLLAAAGIWFAFRSRFVPFRFIRDFGQSLKSSRVAQSGALSSYQALCLSLATRLGSGNLAGVAFALTTGGPGAIFWMWVSAIIGMVISFAECSLAQLYKERDANQQLRGGPAWYMERGLGMRWMGVLFSIFLLLTYGLVFNTIQSTAMAQAVRYAWNVPGFISGSVLATCAFLFMLKGLNNVARLMQWVVPVMALAWIVVSFGVSLWHANLLPAVLVNIVKSAFGWQEAATGTMAYTLSQAITSGFQRSMLANEAGMGSSPNAAATAASWPPHPVAQGFVQMIGVVTDTFLVCTASAFILLLAGTAPATGAIGGTQLMQQAMVSLTGNWGAGFVAVIVALFAFTSIVANYTYAENNLIFLRRNSARNIWLLRTAVLLMVLMGSFFSLPIIWHIADVMMALMAITNLTAILLLSPVVRLLARDYQRQRKLGVMPVFDPKRYPEIKRQLAAGSWDDIPRS</sequence>
<dbReference type="Proteomes" id="UP000183569">
    <property type="component" value="Unassembled WGS sequence"/>
</dbReference>
<dbReference type="GO" id="GO:0005886">
    <property type="term" value="C:plasma membrane"/>
    <property type="evidence" value="ECO:0007669"/>
    <property type="project" value="UniProtKB-SubCell"/>
</dbReference>
<dbReference type="GeneID" id="23845714"/>
<keyword evidence="5 9" id="KW-0812">Transmembrane</keyword>
<dbReference type="PROSITE" id="PS00873">
    <property type="entry name" value="NA_ALANINE_SYMP"/>
    <property type="match status" value="1"/>
</dbReference>
<evidence type="ECO:0000256" key="7">
    <source>
        <dbReference type="ARBA" id="ARBA00022989"/>
    </source>
</evidence>
<dbReference type="RefSeq" id="WP_017457866.1">
    <property type="nucleotide sequence ID" value="NZ_FMUI01000005.1"/>
</dbReference>
<organism evidence="10 11">
    <name type="scientific">Kosakonia sacchari</name>
    <dbReference type="NCBI Taxonomy" id="1158459"/>
    <lineage>
        <taxon>Bacteria</taxon>
        <taxon>Pseudomonadati</taxon>
        <taxon>Pseudomonadota</taxon>
        <taxon>Gammaproteobacteria</taxon>
        <taxon>Enterobacterales</taxon>
        <taxon>Enterobacteriaceae</taxon>
        <taxon>Kosakonia</taxon>
    </lineage>
</organism>
<feature type="transmembrane region" description="Helical" evidence="9">
    <location>
        <begin position="12"/>
        <end position="30"/>
    </location>
</feature>
<feature type="transmembrane region" description="Helical" evidence="9">
    <location>
        <begin position="415"/>
        <end position="438"/>
    </location>
</feature>
<dbReference type="Pfam" id="PF01235">
    <property type="entry name" value="Na_Ala_symp"/>
    <property type="match status" value="1"/>
</dbReference>
<reference evidence="10 11" key="1">
    <citation type="submission" date="2016-10" db="EMBL/GenBank/DDBJ databases">
        <authorList>
            <person name="Varghese N."/>
            <person name="Submissions S."/>
        </authorList>
    </citation>
    <scope>NUCLEOTIDE SEQUENCE [LARGE SCALE GENOMIC DNA]</scope>
    <source>
        <strain evidence="10 11">CGMCC 1.12102</strain>
    </source>
</reference>
<feature type="transmembrane region" description="Helical" evidence="9">
    <location>
        <begin position="387"/>
        <end position="409"/>
    </location>
</feature>
<evidence type="ECO:0000256" key="8">
    <source>
        <dbReference type="ARBA" id="ARBA00023136"/>
    </source>
</evidence>
<evidence type="ECO:0000256" key="4">
    <source>
        <dbReference type="ARBA" id="ARBA00022475"/>
    </source>
</evidence>